<dbReference type="InterPro" id="IPR011110">
    <property type="entry name" value="Reg_prop"/>
</dbReference>
<evidence type="ECO:0000256" key="1">
    <source>
        <dbReference type="SAM" id="Phobius"/>
    </source>
</evidence>
<gene>
    <name evidence="3" type="ORF">NBRC110019_18300</name>
</gene>
<reference evidence="3" key="1">
    <citation type="submission" date="2022-07" db="EMBL/GenBank/DDBJ databases">
        <title>Taxonomy of Novel Oxalotrophic and Methylotrophic Bacteria.</title>
        <authorList>
            <person name="Sahin N."/>
            <person name="Tani A."/>
        </authorList>
    </citation>
    <scope>NUCLEOTIDE SEQUENCE</scope>
    <source>
        <strain evidence="3">AM327</strain>
    </source>
</reference>
<dbReference type="Gene3D" id="2.60.40.10">
    <property type="entry name" value="Immunoglobulins"/>
    <property type="match status" value="1"/>
</dbReference>
<dbReference type="InterPro" id="IPR011123">
    <property type="entry name" value="Y_Y_Y"/>
</dbReference>
<dbReference type="SMART" id="SM00421">
    <property type="entry name" value="HTH_LUXR"/>
    <property type="match status" value="1"/>
</dbReference>
<feature type="domain" description="HTH luxR-type" evidence="2">
    <location>
        <begin position="868"/>
        <end position="925"/>
    </location>
</feature>
<dbReference type="Pfam" id="PF07494">
    <property type="entry name" value="Reg_prop"/>
    <property type="match status" value="1"/>
</dbReference>
<proteinExistence type="predicted"/>
<dbReference type="InterPro" id="IPR000792">
    <property type="entry name" value="Tscrpt_reg_LuxR_C"/>
</dbReference>
<dbReference type="SUPFAM" id="SSF46894">
    <property type="entry name" value="C-terminal effector domain of the bipartite response regulators"/>
    <property type="match status" value="1"/>
</dbReference>
<dbReference type="InterPro" id="IPR016032">
    <property type="entry name" value="Sig_transdc_resp-reg_C-effctor"/>
</dbReference>
<dbReference type="Gene3D" id="1.10.10.10">
    <property type="entry name" value="Winged helix-like DNA-binding domain superfamily/Winged helix DNA-binding domain"/>
    <property type="match status" value="1"/>
</dbReference>
<dbReference type="RefSeq" id="WP_281754303.1">
    <property type="nucleotide sequence ID" value="NZ_BRVP01000011.1"/>
</dbReference>
<name>A0A9W6ETZ0_9FLAO</name>
<dbReference type="InterPro" id="IPR015943">
    <property type="entry name" value="WD40/YVTN_repeat-like_dom_sf"/>
</dbReference>
<dbReference type="InterPro" id="IPR013783">
    <property type="entry name" value="Ig-like_fold"/>
</dbReference>
<dbReference type="Proteomes" id="UP001143545">
    <property type="component" value="Unassembled WGS sequence"/>
</dbReference>
<dbReference type="Pfam" id="PF07495">
    <property type="entry name" value="Y_Y_Y"/>
    <property type="match status" value="1"/>
</dbReference>
<protein>
    <recommendedName>
        <fullName evidence="2">HTH luxR-type domain-containing protein</fullName>
    </recommendedName>
</protein>
<dbReference type="AlphaFoldDB" id="A0A9W6ETZ0"/>
<sequence>MKKISILTTILYFILQNLFAQELPPIIKFEAERYKAGNQNWMISQNDQELMYVANHMGLLEYNCSVWKLYESPNETIIRSVRVVEDKIYTGCYMEFGFWKEGANGQLQYTSLSDQIKDKVLDDEQIWNIISFNKWIIFQSLNQLYIYNLNSKTFTVHRPEGGITKVYNIGASVYYQTIGKGLFEIVNGEAKLISDASVFKETKIVNVFKVNNELLVHTQLEGLFLLSEGELHKFTTEVPSNNIYNSMKLSNGNYALGTVSDGVYIINAEGKVVLHINQENGLTNNTVLSLFEDRDHNLWVGLDNGVNCINLKSNVASYEDDSGMLGTIYTSVLFDDKIYLGTNQGLFYKPYDKDIPFTFISNTKGQVWSLYVYDDTLFCGHDAGTFIVEDTTATRIFSESGTWKFEQVEGTSNLLYQGNYAGLSVLKKSNGSWSFRNWIKGFGYSSRYLETLGNTVYVSHEYKGVFKVVVNADFTEALSEEMLDFPKKGKNASIAKYRGKIWYASREGVFSLAGNNQQFVKNKKLSDVMINDGYTSGKLIVDKTNRLWFFTKNHINYFNHSNFNDELLHQSIPIPYTLANTMSGYENIAYLQDDEYLIGTVNGYYLINPEERSTDSYNIYLKGIQNYKLNDTVKYLNLHGDARLGYKTNNLLFSFTIPQYSKYTNPEYQFKLEGFNNNWSEYGLETEAEFKNLPPGDYVFKVRGKVGDKLTENEEVFYFTIQKPWFATNVAIISYLVLLIIVGFVVNFIYKKNYEEQRLKLIEENHRKMEIHQLETEQQLMKTKTEMLEKDIESKNRELAASTLNLIKKNEVLAAIKSDLKKLDSSQNLKSVISTINANINEEDTWNLFSEAFNNADKDFLKKIKDIHPSLTPNDLRLCAYLRLNLSSKEIAPLLNISVRSVEIKRYRLRKKMELAHEQGLVEYILSI</sequence>
<comment type="caution">
    <text evidence="3">The sequence shown here is derived from an EMBL/GenBank/DDBJ whole genome shotgun (WGS) entry which is preliminary data.</text>
</comment>
<dbReference type="InterPro" id="IPR036388">
    <property type="entry name" value="WH-like_DNA-bd_sf"/>
</dbReference>
<evidence type="ECO:0000259" key="2">
    <source>
        <dbReference type="SMART" id="SM00421"/>
    </source>
</evidence>
<evidence type="ECO:0000313" key="3">
    <source>
        <dbReference type="EMBL" id="GLB52790.1"/>
    </source>
</evidence>
<keyword evidence="1" id="KW-0812">Transmembrane</keyword>
<feature type="transmembrane region" description="Helical" evidence="1">
    <location>
        <begin position="725"/>
        <end position="750"/>
    </location>
</feature>
<organism evidence="3 4">
    <name type="scientific">Neptunitalea chrysea</name>
    <dbReference type="NCBI Taxonomy" id="1647581"/>
    <lineage>
        <taxon>Bacteria</taxon>
        <taxon>Pseudomonadati</taxon>
        <taxon>Bacteroidota</taxon>
        <taxon>Flavobacteriia</taxon>
        <taxon>Flavobacteriales</taxon>
        <taxon>Flavobacteriaceae</taxon>
        <taxon>Neptunitalea</taxon>
    </lineage>
</organism>
<keyword evidence="4" id="KW-1185">Reference proteome</keyword>
<accession>A0A9W6ETZ0</accession>
<keyword evidence="1" id="KW-0472">Membrane</keyword>
<dbReference type="Gene3D" id="2.130.10.10">
    <property type="entry name" value="YVTN repeat-like/Quinoprotein amine dehydrogenase"/>
    <property type="match status" value="1"/>
</dbReference>
<evidence type="ECO:0000313" key="4">
    <source>
        <dbReference type="Proteomes" id="UP001143545"/>
    </source>
</evidence>
<dbReference type="GO" id="GO:0003677">
    <property type="term" value="F:DNA binding"/>
    <property type="evidence" value="ECO:0007669"/>
    <property type="project" value="InterPro"/>
</dbReference>
<dbReference type="EMBL" id="BRVP01000011">
    <property type="protein sequence ID" value="GLB52790.1"/>
    <property type="molecule type" value="Genomic_DNA"/>
</dbReference>
<keyword evidence="1" id="KW-1133">Transmembrane helix</keyword>
<dbReference type="GO" id="GO:0006355">
    <property type="term" value="P:regulation of DNA-templated transcription"/>
    <property type="evidence" value="ECO:0007669"/>
    <property type="project" value="InterPro"/>
</dbReference>